<proteinExistence type="predicted"/>
<protein>
    <submittedName>
        <fullName evidence="2">Uncharacterized protein</fullName>
    </submittedName>
</protein>
<keyword evidence="1" id="KW-0472">Membrane</keyword>
<dbReference type="AlphaFoldDB" id="A0A7C1X5Y6"/>
<reference evidence="2" key="1">
    <citation type="journal article" date="2020" name="mSystems">
        <title>Genome- and Community-Level Interaction Insights into Carbon Utilization and Element Cycling Functions of Hydrothermarchaeota in Hydrothermal Sediment.</title>
        <authorList>
            <person name="Zhou Z."/>
            <person name="Liu Y."/>
            <person name="Xu W."/>
            <person name="Pan J."/>
            <person name="Luo Z.H."/>
            <person name="Li M."/>
        </authorList>
    </citation>
    <scope>NUCLEOTIDE SEQUENCE [LARGE SCALE GENOMIC DNA]</scope>
    <source>
        <strain evidence="2">SpSt-222</strain>
    </source>
</reference>
<dbReference type="EMBL" id="DSJL01000011">
    <property type="protein sequence ID" value="HEF65273.1"/>
    <property type="molecule type" value="Genomic_DNA"/>
</dbReference>
<comment type="caution">
    <text evidence="2">The sequence shown here is derived from an EMBL/GenBank/DDBJ whole genome shotgun (WGS) entry which is preliminary data.</text>
</comment>
<feature type="transmembrane region" description="Helical" evidence="1">
    <location>
        <begin position="127"/>
        <end position="151"/>
    </location>
</feature>
<keyword evidence="1" id="KW-1133">Transmembrane helix</keyword>
<gene>
    <name evidence="2" type="ORF">ENP47_06725</name>
</gene>
<evidence type="ECO:0000313" key="2">
    <source>
        <dbReference type="EMBL" id="HEF65273.1"/>
    </source>
</evidence>
<name>A0A7C1X5Y6_THERO</name>
<feature type="transmembrane region" description="Helical" evidence="1">
    <location>
        <begin position="86"/>
        <end position="107"/>
    </location>
</feature>
<organism evidence="2">
    <name type="scientific">Thermomicrobium roseum</name>
    <dbReference type="NCBI Taxonomy" id="500"/>
    <lineage>
        <taxon>Bacteria</taxon>
        <taxon>Pseudomonadati</taxon>
        <taxon>Thermomicrobiota</taxon>
        <taxon>Thermomicrobia</taxon>
        <taxon>Thermomicrobiales</taxon>
        <taxon>Thermomicrobiaceae</taxon>
        <taxon>Thermomicrobium</taxon>
    </lineage>
</organism>
<sequence length="175" mass="19876">MHLELENALLYWPHVRATWAPEEAPDWALPAKSLHSEEDRLVRVAATERYVPHGATVFVLGKLRDTQTLVARVLSVGTERITQRALLVEGITFFTVAVLSLLLAVWLGDDAISASLQYLAELNFRNFIGNPFLHIITWIWVPFVAAGMFMIPIRYAQRLGNFIATLAFRRQVYQS</sequence>
<evidence type="ECO:0000256" key="1">
    <source>
        <dbReference type="SAM" id="Phobius"/>
    </source>
</evidence>
<accession>A0A7C1X5Y6</accession>
<keyword evidence="1" id="KW-0812">Transmembrane</keyword>